<dbReference type="GO" id="GO:0005776">
    <property type="term" value="C:autophagosome"/>
    <property type="evidence" value="ECO:0007669"/>
    <property type="project" value="TreeGrafter"/>
</dbReference>
<dbReference type="CDD" id="cd14014">
    <property type="entry name" value="STKc_PknB_like"/>
    <property type="match status" value="1"/>
</dbReference>
<dbReference type="FunFam" id="1.10.510.10:FF:000571">
    <property type="entry name" value="Maternal embryonic leucine zipper kinase"/>
    <property type="match status" value="1"/>
</dbReference>
<dbReference type="Gene3D" id="1.10.510.10">
    <property type="entry name" value="Transferase(Phosphotransferase) domain 1"/>
    <property type="match status" value="1"/>
</dbReference>
<feature type="domain" description="Protein kinase" evidence="7">
    <location>
        <begin position="11"/>
        <end position="265"/>
    </location>
</feature>
<dbReference type="SUPFAM" id="SSF56112">
    <property type="entry name" value="Protein kinase-like (PK-like)"/>
    <property type="match status" value="1"/>
</dbReference>
<keyword evidence="1" id="KW-0808">Transferase</keyword>
<dbReference type="GO" id="GO:0004674">
    <property type="term" value="F:protein serine/threonine kinase activity"/>
    <property type="evidence" value="ECO:0007669"/>
    <property type="project" value="InterPro"/>
</dbReference>
<feature type="binding site" evidence="5">
    <location>
        <position position="40"/>
    </location>
    <ligand>
        <name>ATP</name>
        <dbReference type="ChEBI" id="CHEBI:30616"/>
    </ligand>
</feature>
<name>A0A455SHV9_9CHLR</name>
<dbReference type="PROSITE" id="PS50011">
    <property type="entry name" value="PROTEIN_KINASE_DOM"/>
    <property type="match status" value="1"/>
</dbReference>
<dbReference type="InterPro" id="IPR000719">
    <property type="entry name" value="Prot_kinase_dom"/>
</dbReference>
<keyword evidence="2 5" id="KW-0547">Nucleotide-binding</keyword>
<dbReference type="InterPro" id="IPR011009">
    <property type="entry name" value="Kinase-like_dom_sf"/>
</dbReference>
<evidence type="ECO:0000256" key="2">
    <source>
        <dbReference type="ARBA" id="ARBA00022741"/>
    </source>
</evidence>
<keyword evidence="3" id="KW-0418">Kinase</keyword>
<dbReference type="EMBL" id="AP019376">
    <property type="protein sequence ID" value="BBH88067.1"/>
    <property type="molecule type" value="Genomic_DNA"/>
</dbReference>
<proteinExistence type="predicted"/>
<evidence type="ECO:0000256" key="5">
    <source>
        <dbReference type="PROSITE-ProRule" id="PRU10141"/>
    </source>
</evidence>
<keyword evidence="4 5" id="KW-0067">ATP-binding</keyword>
<evidence type="ECO:0000313" key="8">
    <source>
        <dbReference type="EMBL" id="BBH88067.1"/>
    </source>
</evidence>
<protein>
    <recommendedName>
        <fullName evidence="7">Protein kinase domain-containing protein</fullName>
    </recommendedName>
</protein>
<evidence type="ECO:0000256" key="6">
    <source>
        <dbReference type="SAM" id="MobiDB-lite"/>
    </source>
</evidence>
<organism evidence="8">
    <name type="scientific">Thermosporothrix sp. COM3</name>
    <dbReference type="NCBI Taxonomy" id="2490863"/>
    <lineage>
        <taxon>Bacteria</taxon>
        <taxon>Bacillati</taxon>
        <taxon>Chloroflexota</taxon>
        <taxon>Ktedonobacteria</taxon>
        <taxon>Ktedonobacterales</taxon>
        <taxon>Thermosporotrichaceae</taxon>
        <taxon>Thermosporothrix</taxon>
    </lineage>
</organism>
<feature type="region of interest" description="Disordered" evidence="6">
    <location>
        <begin position="269"/>
        <end position="309"/>
    </location>
</feature>
<dbReference type="GO" id="GO:0005829">
    <property type="term" value="C:cytosol"/>
    <property type="evidence" value="ECO:0007669"/>
    <property type="project" value="TreeGrafter"/>
</dbReference>
<dbReference type="PROSITE" id="PS00107">
    <property type="entry name" value="PROTEIN_KINASE_ATP"/>
    <property type="match status" value="1"/>
</dbReference>
<evidence type="ECO:0000259" key="7">
    <source>
        <dbReference type="PROSITE" id="PS50011"/>
    </source>
</evidence>
<dbReference type="InterPro" id="IPR045269">
    <property type="entry name" value="Atg1-like"/>
</dbReference>
<dbReference type="AlphaFoldDB" id="A0A455SHV9"/>
<evidence type="ECO:0000256" key="1">
    <source>
        <dbReference type="ARBA" id="ARBA00022679"/>
    </source>
</evidence>
<dbReference type="Pfam" id="PF00069">
    <property type="entry name" value="Pkinase"/>
    <property type="match status" value="1"/>
</dbReference>
<dbReference type="PANTHER" id="PTHR24348">
    <property type="entry name" value="SERINE/THREONINE-PROTEIN KINASE UNC-51-RELATED"/>
    <property type="match status" value="1"/>
</dbReference>
<dbReference type="GO" id="GO:0005524">
    <property type="term" value="F:ATP binding"/>
    <property type="evidence" value="ECO:0007669"/>
    <property type="project" value="UniProtKB-UniRule"/>
</dbReference>
<dbReference type="InterPro" id="IPR008271">
    <property type="entry name" value="Ser/Thr_kinase_AS"/>
</dbReference>
<evidence type="ECO:0000256" key="3">
    <source>
        <dbReference type="ARBA" id="ARBA00022777"/>
    </source>
</evidence>
<sequence length="464" mass="52635">MDRIGTILGNYQLTQLLGQGGFAEVYLARHLHLKTQVAIKILYGKLSTQDIQAFTKEAQTIASLQHPHILRVFDFGFMQSLPFLVMDYAPGGTLRDRHPEGSQLPLVIIVRYLQQLASALIYAHKRNLIHRDVKPENMLVDNNGALMLGDFGIVTTAHSTTSMKTIDKSGTVHYMAPEQIQGHPHLASDQYSLAIVIYEWLCGQRPFTGNNPIEIAMKQLTQEPPELRTLNSAVPAEIEEVILRALRKDPKQRFPDILAFAHAFEQASQSYQGTSTRPVTPQGPQTATPSPLPTQPVLFSPSAQQPGNNAHQEILASYDEAIRNAHYGVSKERLIREKLNYIKSVAHSPQEILTAYDDAIRNMHYDTSKEQLIREKLNYIKSVAHSPQEILAAYDDAIRNMHYDTSKERLIREKLNYIKSIAHSPQEILTAYDDAIRNMHYDTSKEQLTREKLQWLTSLRKKEK</sequence>
<accession>A0A455SHV9</accession>
<dbReference type="GO" id="GO:0000407">
    <property type="term" value="C:phagophore assembly site"/>
    <property type="evidence" value="ECO:0007669"/>
    <property type="project" value="TreeGrafter"/>
</dbReference>
<dbReference type="InterPro" id="IPR017441">
    <property type="entry name" value="Protein_kinase_ATP_BS"/>
</dbReference>
<reference evidence="8" key="1">
    <citation type="submission" date="2018-12" db="EMBL/GenBank/DDBJ databases">
        <title>Novel natural products biosynthetic potential of the class Ktedonobacteria.</title>
        <authorList>
            <person name="Zheng Y."/>
            <person name="Saitou A."/>
            <person name="Wang C.M."/>
            <person name="Toyoda A."/>
            <person name="Minakuchi Y."/>
            <person name="Sekiguchi Y."/>
            <person name="Ueda K."/>
            <person name="Takano H."/>
            <person name="Sakai Y."/>
            <person name="Yokota A."/>
            <person name="Yabe S."/>
        </authorList>
    </citation>
    <scope>NUCLEOTIDE SEQUENCE</scope>
    <source>
        <strain evidence="8">COM3</strain>
    </source>
</reference>
<feature type="compositionally biased region" description="Polar residues" evidence="6">
    <location>
        <begin position="269"/>
        <end position="289"/>
    </location>
</feature>
<dbReference type="SMART" id="SM00220">
    <property type="entry name" value="S_TKc"/>
    <property type="match status" value="1"/>
</dbReference>
<dbReference type="PANTHER" id="PTHR24348:SF22">
    <property type="entry name" value="NON-SPECIFIC SERINE_THREONINE PROTEIN KINASE"/>
    <property type="match status" value="1"/>
</dbReference>
<evidence type="ECO:0000256" key="4">
    <source>
        <dbReference type="ARBA" id="ARBA00022840"/>
    </source>
</evidence>
<gene>
    <name evidence="8" type="ORF">KTC_28180</name>
</gene>
<dbReference type="GO" id="GO:0016020">
    <property type="term" value="C:membrane"/>
    <property type="evidence" value="ECO:0007669"/>
    <property type="project" value="TreeGrafter"/>
</dbReference>
<dbReference type="PROSITE" id="PS00108">
    <property type="entry name" value="PROTEIN_KINASE_ST"/>
    <property type="match status" value="1"/>
</dbReference>